<dbReference type="PANTHER" id="PTHR43155">
    <property type="entry name" value="CYCLIC DI-GMP PHOSPHODIESTERASE PA4108-RELATED"/>
    <property type="match status" value="1"/>
</dbReference>
<name>A0A4R1B355_9PROT</name>
<accession>A0A4R1B355</accession>
<sequence length="431" mass="47568">MNVPTLDVPESGLHVDLREAICCLTEALNLVGVDERQHGERVACMATETARRLGWDDRAMADLFHASLLHDCGVSSTRVHTKLVTELDWDGSERHCRVGAAYLRSVRPLAHLAPVIRWHHSHWDGLGRNPGVDEATARMSNLIYLVDRADALLAQFRAAGDQACFWRIRDKLAALSGRFFAPDLVDAFLDCSRGEAFWLALDPLDVADYVTNFENPTAPRIDNAQDLHDLAKVFAHIVDAKSPYTYEHSRGVAQLAVHLARAAELPDQRIGQIEIAGLLHDLGKLGVPDEILESNGPLDADGRAIMHRHSYDTYRILHRIRGLEEIAEWAGCHHETLIGDGYPFQYSASRLPTEARIIAVADVFQALAQDRPYRKGMHPAEVLGMLEKMRDEGKLDGDVVALAAADLDGCYAAALPAEGNGLPWDGDVPPD</sequence>
<reference evidence="3 4" key="1">
    <citation type="submission" date="2019-03" db="EMBL/GenBank/DDBJ databases">
        <title>Genome sequence of Thiobacillaceae bacterium LSR1, a sulfur-oxidizing bacterium isolated from freshwater sediment.</title>
        <authorList>
            <person name="Li S."/>
        </authorList>
    </citation>
    <scope>NUCLEOTIDE SEQUENCE [LARGE SCALE GENOMIC DNA]</scope>
    <source>
        <strain evidence="3 4">LSR1</strain>
    </source>
</reference>
<protein>
    <submittedName>
        <fullName evidence="3">HD domain-containing protein</fullName>
    </submittedName>
</protein>
<dbReference type="Pfam" id="PF01966">
    <property type="entry name" value="HD"/>
    <property type="match status" value="1"/>
</dbReference>
<dbReference type="InterPro" id="IPR037522">
    <property type="entry name" value="HD_GYP_dom"/>
</dbReference>
<dbReference type="Pfam" id="PF13487">
    <property type="entry name" value="HD_5"/>
    <property type="match status" value="1"/>
</dbReference>
<dbReference type="SMART" id="SM00471">
    <property type="entry name" value="HDc"/>
    <property type="match status" value="2"/>
</dbReference>
<comment type="caution">
    <text evidence="3">The sequence shown here is derived from an EMBL/GenBank/DDBJ whole genome shotgun (WGS) entry which is preliminary data.</text>
</comment>
<dbReference type="SUPFAM" id="SSF109604">
    <property type="entry name" value="HD-domain/PDEase-like"/>
    <property type="match status" value="2"/>
</dbReference>
<keyword evidence="4" id="KW-1185">Reference proteome</keyword>
<feature type="domain" description="HD" evidence="1">
    <location>
        <begin position="245"/>
        <end position="367"/>
    </location>
</feature>
<dbReference type="InterPro" id="IPR003607">
    <property type="entry name" value="HD/PDEase_dom"/>
</dbReference>
<dbReference type="PROSITE" id="PS51832">
    <property type="entry name" value="HD_GYP"/>
    <property type="match status" value="1"/>
</dbReference>
<dbReference type="Gene3D" id="1.10.3210.10">
    <property type="entry name" value="Hypothetical protein af1432"/>
    <property type="match status" value="2"/>
</dbReference>
<gene>
    <name evidence="3" type="ORF">EZJ19_13170</name>
</gene>
<dbReference type="GO" id="GO:0008081">
    <property type="term" value="F:phosphoric diester hydrolase activity"/>
    <property type="evidence" value="ECO:0007669"/>
    <property type="project" value="UniProtKB-ARBA"/>
</dbReference>
<dbReference type="Proteomes" id="UP000295443">
    <property type="component" value="Unassembled WGS sequence"/>
</dbReference>
<feature type="domain" description="HD-GYP" evidence="2">
    <location>
        <begin position="223"/>
        <end position="419"/>
    </location>
</feature>
<evidence type="ECO:0000259" key="2">
    <source>
        <dbReference type="PROSITE" id="PS51832"/>
    </source>
</evidence>
<evidence type="ECO:0000313" key="3">
    <source>
        <dbReference type="EMBL" id="TCJ12281.1"/>
    </source>
</evidence>
<organism evidence="3 4">
    <name type="scientific">Parasulfuritortus cantonensis</name>
    <dbReference type="NCBI Taxonomy" id="2528202"/>
    <lineage>
        <taxon>Bacteria</taxon>
        <taxon>Pseudomonadati</taxon>
        <taxon>Pseudomonadota</taxon>
        <taxon>Betaproteobacteria</taxon>
        <taxon>Nitrosomonadales</taxon>
        <taxon>Thiobacillaceae</taxon>
        <taxon>Parasulfuritortus</taxon>
    </lineage>
</organism>
<evidence type="ECO:0000259" key="1">
    <source>
        <dbReference type="PROSITE" id="PS51831"/>
    </source>
</evidence>
<dbReference type="OrthoDB" id="9780948at2"/>
<evidence type="ECO:0000313" key="4">
    <source>
        <dbReference type="Proteomes" id="UP000295443"/>
    </source>
</evidence>
<dbReference type="PANTHER" id="PTHR43155:SF1">
    <property type="entry name" value="3'3'-CGAMP-SPECIFIC PHOSPHODIESTERASE 1"/>
    <property type="match status" value="1"/>
</dbReference>
<proteinExistence type="predicted"/>
<dbReference type="RefSeq" id="WP_131448310.1">
    <property type="nucleotide sequence ID" value="NZ_SJZB01000045.1"/>
</dbReference>
<dbReference type="CDD" id="cd00077">
    <property type="entry name" value="HDc"/>
    <property type="match status" value="2"/>
</dbReference>
<dbReference type="PROSITE" id="PS51831">
    <property type="entry name" value="HD"/>
    <property type="match status" value="1"/>
</dbReference>
<dbReference type="AlphaFoldDB" id="A0A4R1B355"/>
<dbReference type="InterPro" id="IPR006674">
    <property type="entry name" value="HD_domain"/>
</dbReference>
<dbReference type="EMBL" id="SJZB01000045">
    <property type="protein sequence ID" value="TCJ12281.1"/>
    <property type="molecule type" value="Genomic_DNA"/>
</dbReference>